<keyword evidence="6" id="KW-0833">Ubl conjugation pathway</keyword>
<dbReference type="InterPro" id="IPR013083">
    <property type="entry name" value="Znf_RING/FYVE/PHD"/>
</dbReference>
<keyword evidence="4" id="KW-0479">Metal-binding</keyword>
<evidence type="ECO:0000256" key="10">
    <source>
        <dbReference type="PROSITE-ProRule" id="PRU00175"/>
    </source>
</evidence>
<keyword evidence="5 10" id="KW-0863">Zinc-finger</keyword>
<name>F1L6R9_ASCSU</name>
<keyword evidence="7" id="KW-0862">Zinc</keyword>
<dbReference type="GO" id="GO:0004842">
    <property type="term" value="F:ubiquitin-protein transferase activity"/>
    <property type="evidence" value="ECO:0007669"/>
    <property type="project" value="TreeGrafter"/>
</dbReference>
<evidence type="ECO:0000313" key="14">
    <source>
        <dbReference type="EMBL" id="ADY45823.1"/>
    </source>
</evidence>
<feature type="domain" description="RING-type" evidence="12">
    <location>
        <begin position="31"/>
        <end position="86"/>
    </location>
</feature>
<evidence type="ECO:0000256" key="3">
    <source>
        <dbReference type="ARBA" id="ARBA00022692"/>
    </source>
</evidence>
<dbReference type="GO" id="GO:0016567">
    <property type="term" value="P:protein ubiquitination"/>
    <property type="evidence" value="ECO:0007669"/>
    <property type="project" value="TreeGrafter"/>
</dbReference>
<evidence type="ECO:0000256" key="6">
    <source>
        <dbReference type="ARBA" id="ARBA00022786"/>
    </source>
</evidence>
<evidence type="ECO:0000256" key="11">
    <source>
        <dbReference type="SAM" id="Phobius"/>
    </source>
</evidence>
<reference evidence="14" key="1">
    <citation type="journal article" date="2011" name="Genome Res.">
        <title>Deep small RNA sequencing from the nematode Ascaris reveals conservation, functional diversification, and novel developmental profiles.</title>
        <authorList>
            <person name="Wang J."/>
            <person name="Czech B."/>
            <person name="Crunk A."/>
            <person name="Wallace A."/>
            <person name="Mitreva M."/>
            <person name="Hannon G.J."/>
            <person name="Davis R.E."/>
        </authorList>
    </citation>
    <scope>NUCLEOTIDE SEQUENCE</scope>
</reference>
<evidence type="ECO:0000256" key="9">
    <source>
        <dbReference type="ARBA" id="ARBA00023136"/>
    </source>
</evidence>
<keyword evidence="3 11" id="KW-0812">Transmembrane</keyword>
<evidence type="ECO:0000259" key="12">
    <source>
        <dbReference type="PROSITE" id="PS50089"/>
    </source>
</evidence>
<evidence type="ECO:0000256" key="4">
    <source>
        <dbReference type="ARBA" id="ARBA00022723"/>
    </source>
</evidence>
<evidence type="ECO:0000256" key="7">
    <source>
        <dbReference type="ARBA" id="ARBA00022833"/>
    </source>
</evidence>
<dbReference type="PROSITE" id="PS50089">
    <property type="entry name" value="ZF_RING_2"/>
    <property type="match status" value="1"/>
</dbReference>
<protein>
    <submittedName>
        <fullName evidence="14">E3 ubiquitin-protein ligase MARCH2</fullName>
    </submittedName>
</protein>
<dbReference type="InterPro" id="IPR011016">
    <property type="entry name" value="Znf_RING-CH"/>
</dbReference>
<dbReference type="SMART" id="SM00744">
    <property type="entry name" value="RINGv"/>
    <property type="match status" value="1"/>
</dbReference>
<proteinExistence type="evidence at transcript level"/>
<dbReference type="PANTHER" id="PTHR46065">
    <property type="entry name" value="E3 UBIQUITIN-PROTEIN LIGASE MARCH 2/3 FAMILY MEMBER"/>
    <property type="match status" value="1"/>
</dbReference>
<dbReference type="Gene3D" id="3.30.40.10">
    <property type="entry name" value="Zinc/RING finger domain, C3HC4 (zinc finger)"/>
    <property type="match status" value="1"/>
</dbReference>
<feature type="transmembrane region" description="Helical" evidence="11">
    <location>
        <begin position="151"/>
        <end position="177"/>
    </location>
</feature>
<dbReference type="InterPro" id="IPR001841">
    <property type="entry name" value="Znf_RING"/>
</dbReference>
<keyword evidence="2" id="KW-0808">Transferase</keyword>
<evidence type="ECO:0000256" key="5">
    <source>
        <dbReference type="ARBA" id="ARBA00022771"/>
    </source>
</evidence>
<dbReference type="SUPFAM" id="SSF57850">
    <property type="entry name" value="RING/U-box"/>
    <property type="match status" value="1"/>
</dbReference>
<sequence length="360" mass="40356">MASPPTKDSPRTSHHVSMLPSPTLSVYPAVCRICHSSEASIPYNGVAPGEPLISPCSCKGTMGLYHRSCLERWLTTSKTSCCEICKFAFQIRYEYPSFCAFMRHSECHIERRNFITDVTCFLFLTPLAIGCVLLCYTGVSQQTKEFTEWHIDALGLIVLGLLLSFTYIIWFMVTVSFHLKVYLDWRRGHQKLFVVDQLSEEESLLVNGHNNNKKHIRWPFLISSLNCAYCMNTAMVSTTRSAPSDSSQHMSAVENTAVTEAIVATPENNVNDEDVNDVEDRAEVNYEEIEVTENCEAIADDQYNDESCVMGVSMSTSSARFMASTPLYSGTLSRIPLFNFNLTCSTLQENDDISPVTTTV</sequence>
<keyword evidence="8 11" id="KW-1133">Transmembrane helix</keyword>
<evidence type="ECO:0000256" key="1">
    <source>
        <dbReference type="ARBA" id="ARBA00004141"/>
    </source>
</evidence>
<dbReference type="Pfam" id="PF12906">
    <property type="entry name" value="RINGv"/>
    <property type="match status" value="1"/>
</dbReference>
<keyword evidence="9 11" id="KW-0472">Membrane</keyword>
<comment type="subcellular location">
    <subcellularLocation>
        <location evidence="1">Membrane</location>
        <topology evidence="1">Multi-pass membrane protein</topology>
    </subcellularLocation>
</comment>
<evidence type="ECO:0000259" key="13">
    <source>
        <dbReference type="PROSITE" id="PS51292"/>
    </source>
</evidence>
<dbReference type="GO" id="GO:0008270">
    <property type="term" value="F:zinc ion binding"/>
    <property type="evidence" value="ECO:0007669"/>
    <property type="project" value="UniProtKB-KW"/>
</dbReference>
<evidence type="ECO:0000256" key="8">
    <source>
        <dbReference type="ARBA" id="ARBA00022989"/>
    </source>
</evidence>
<feature type="domain" description="RING-CH-type" evidence="13">
    <location>
        <begin position="23"/>
        <end position="92"/>
    </location>
</feature>
<feature type="transmembrane region" description="Helical" evidence="11">
    <location>
        <begin position="118"/>
        <end position="139"/>
    </location>
</feature>
<evidence type="ECO:0000256" key="2">
    <source>
        <dbReference type="ARBA" id="ARBA00022679"/>
    </source>
</evidence>
<dbReference type="AlphaFoldDB" id="F1L6R9"/>
<dbReference type="EMBL" id="JI172573">
    <property type="protein sequence ID" value="ADY45823.1"/>
    <property type="molecule type" value="mRNA"/>
</dbReference>
<dbReference type="PANTHER" id="PTHR46065:SF3">
    <property type="entry name" value="FI20425P1"/>
    <property type="match status" value="1"/>
</dbReference>
<organism evidence="14">
    <name type="scientific">Ascaris suum</name>
    <name type="common">Pig roundworm</name>
    <name type="synonym">Ascaris lumbricoides</name>
    <dbReference type="NCBI Taxonomy" id="6253"/>
    <lineage>
        <taxon>Eukaryota</taxon>
        <taxon>Metazoa</taxon>
        <taxon>Ecdysozoa</taxon>
        <taxon>Nematoda</taxon>
        <taxon>Chromadorea</taxon>
        <taxon>Rhabditida</taxon>
        <taxon>Spirurina</taxon>
        <taxon>Ascaridomorpha</taxon>
        <taxon>Ascaridoidea</taxon>
        <taxon>Ascarididae</taxon>
        <taxon>Ascaris</taxon>
    </lineage>
</organism>
<dbReference type="GO" id="GO:0016020">
    <property type="term" value="C:membrane"/>
    <property type="evidence" value="ECO:0007669"/>
    <property type="project" value="UniProtKB-SubCell"/>
</dbReference>
<accession>F1L6R9</accession>
<dbReference type="PROSITE" id="PS51292">
    <property type="entry name" value="ZF_RING_CH"/>
    <property type="match status" value="1"/>
</dbReference>